<comment type="similarity">
    <text evidence="1">Belongs to the GTP cyclohydrolase I type 2/NIF3 family.</text>
</comment>
<protein>
    <recommendedName>
        <fullName evidence="3">GTP cyclohydrolase 1 type 2 homolog</fullName>
    </recommendedName>
</protein>
<evidence type="ECO:0000256" key="2">
    <source>
        <dbReference type="ARBA" id="ARBA00011643"/>
    </source>
</evidence>
<keyword evidence="4 5" id="KW-0479">Metal-binding</keyword>
<dbReference type="EMBL" id="CADCVO010000414">
    <property type="protein sequence ID" value="CAA9507185.1"/>
    <property type="molecule type" value="Genomic_DNA"/>
</dbReference>
<gene>
    <name evidence="6" type="ORF">AVDCRST_MAG13-2596</name>
</gene>
<evidence type="ECO:0000256" key="5">
    <source>
        <dbReference type="PIRSR" id="PIRSR602678-1"/>
    </source>
</evidence>
<proteinExistence type="inferred from homology"/>
<evidence type="ECO:0000256" key="4">
    <source>
        <dbReference type="ARBA" id="ARBA00022723"/>
    </source>
</evidence>
<dbReference type="InterPro" id="IPR002678">
    <property type="entry name" value="DUF34/NIF3"/>
</dbReference>
<feature type="binding site" evidence="5">
    <location>
        <position position="178"/>
    </location>
    <ligand>
        <name>a divalent metal cation</name>
        <dbReference type="ChEBI" id="CHEBI:60240"/>
        <label>1</label>
    </ligand>
</feature>
<dbReference type="PANTHER" id="PTHR13799">
    <property type="entry name" value="NGG1 INTERACTING FACTOR 3"/>
    <property type="match status" value="1"/>
</dbReference>
<name>A0A6J4SW61_9ACTN</name>
<dbReference type="AlphaFoldDB" id="A0A6J4SW61"/>
<evidence type="ECO:0000313" key="6">
    <source>
        <dbReference type="EMBL" id="CAA9507185.1"/>
    </source>
</evidence>
<sequence>MFLEELAREIEGEVRAPAEGPLRRIGVALDGDAEVVGWARAEGLDAVVLHRARELDQAPEGVGVVGCHDWLDAHIPAWLAEDAGLRSPAPLLDHEDVLVGTAPEDLRERVRELLGGEEAFHPGEDEPVSVAVVAGAMTESLVRAAAEEGASLYVTGQWRAPAANAVAETGIAVQVCGHRRLERWALGALADLLEERHEDLDVLVAPEEDAPGATG</sequence>
<feature type="binding site" evidence="5">
    <location>
        <position position="182"/>
    </location>
    <ligand>
        <name>a divalent metal cation</name>
        <dbReference type="ChEBI" id="CHEBI:60240"/>
        <label>1</label>
    </ligand>
</feature>
<dbReference type="GO" id="GO:0046872">
    <property type="term" value="F:metal ion binding"/>
    <property type="evidence" value="ECO:0007669"/>
    <property type="project" value="UniProtKB-KW"/>
</dbReference>
<reference evidence="6" key="1">
    <citation type="submission" date="2020-02" db="EMBL/GenBank/DDBJ databases">
        <authorList>
            <person name="Meier V. D."/>
        </authorList>
    </citation>
    <scope>NUCLEOTIDE SEQUENCE</scope>
    <source>
        <strain evidence="6">AVDCRST_MAG13</strain>
    </source>
</reference>
<organism evidence="6">
    <name type="scientific">uncultured Solirubrobacteraceae bacterium</name>
    <dbReference type="NCBI Taxonomy" id="1162706"/>
    <lineage>
        <taxon>Bacteria</taxon>
        <taxon>Bacillati</taxon>
        <taxon>Actinomycetota</taxon>
        <taxon>Thermoleophilia</taxon>
        <taxon>Solirubrobacterales</taxon>
        <taxon>Solirubrobacteraceae</taxon>
        <taxon>environmental samples</taxon>
    </lineage>
</organism>
<dbReference type="GO" id="GO:0005737">
    <property type="term" value="C:cytoplasm"/>
    <property type="evidence" value="ECO:0007669"/>
    <property type="project" value="TreeGrafter"/>
</dbReference>
<dbReference type="SUPFAM" id="SSF102705">
    <property type="entry name" value="NIF3 (NGG1p interacting factor 3)-like"/>
    <property type="match status" value="1"/>
</dbReference>
<comment type="subunit">
    <text evidence="2">Homohexamer.</text>
</comment>
<accession>A0A6J4SW61</accession>
<dbReference type="PANTHER" id="PTHR13799:SF14">
    <property type="entry name" value="GTP CYCLOHYDROLASE 1 TYPE 2 HOMOLOG"/>
    <property type="match status" value="1"/>
</dbReference>
<evidence type="ECO:0000256" key="3">
    <source>
        <dbReference type="ARBA" id="ARBA00022112"/>
    </source>
</evidence>
<evidence type="ECO:0000256" key="1">
    <source>
        <dbReference type="ARBA" id="ARBA00006964"/>
    </source>
</evidence>
<dbReference type="Pfam" id="PF01784">
    <property type="entry name" value="DUF34_NIF3"/>
    <property type="match status" value="1"/>
</dbReference>
<dbReference type="Gene3D" id="3.40.1390.30">
    <property type="entry name" value="NIF3 (NGG1p interacting factor 3)-like"/>
    <property type="match status" value="1"/>
</dbReference>
<dbReference type="InterPro" id="IPR036069">
    <property type="entry name" value="DUF34/NIF3_sf"/>
</dbReference>